<sequence>MPLPKEELYTIDDIYSLPEGERAELIDGQIYDMAPPSRHHQEISMELSTAIQSYIRSKKGNCRVYAAPFAVQLDEDSHTYVEPDISVICDPNKLDERGCKGAPDWIIEIVSPASRRMDYYTKLFRYRTAGVREYWIVDPSKNQIIVYDFEHGDMEQFTFQDSIKAGIYEDLFIRLENVE</sequence>
<comment type="caution">
    <text evidence="2">The sequence shown here is derived from an EMBL/GenBank/DDBJ whole genome shotgun (WGS) entry which is preliminary data.</text>
</comment>
<name>A0AAE3DSH1_9FIRM</name>
<keyword evidence="2" id="KW-0540">Nuclease</keyword>
<keyword evidence="2" id="KW-0255">Endonuclease</keyword>
<dbReference type="InterPro" id="IPR012296">
    <property type="entry name" value="Nuclease_put_TT1808"/>
</dbReference>
<dbReference type="Proteomes" id="UP001197875">
    <property type="component" value="Unassembled WGS sequence"/>
</dbReference>
<reference evidence="2 3" key="1">
    <citation type="submission" date="2021-10" db="EMBL/GenBank/DDBJ databases">
        <title>Anaerobic single-cell dispensing facilitates the cultivation of human gut bacteria.</title>
        <authorList>
            <person name="Afrizal A."/>
        </authorList>
    </citation>
    <scope>NUCLEOTIDE SEQUENCE [LARGE SCALE GENOMIC DNA]</scope>
    <source>
        <strain evidence="2 3">CLA-AA-H277</strain>
    </source>
</reference>
<organism evidence="2 3">
    <name type="scientific">Fusicatenibacter faecihominis</name>
    <dbReference type="NCBI Taxonomy" id="2881276"/>
    <lineage>
        <taxon>Bacteria</taxon>
        <taxon>Bacillati</taxon>
        <taxon>Bacillota</taxon>
        <taxon>Clostridia</taxon>
        <taxon>Lachnospirales</taxon>
        <taxon>Lachnospiraceae</taxon>
        <taxon>Fusicatenibacter</taxon>
    </lineage>
</organism>
<dbReference type="PANTHER" id="PTHR34107:SF4">
    <property type="entry name" value="SLL1222 PROTEIN"/>
    <property type="match status" value="1"/>
</dbReference>
<keyword evidence="2" id="KW-0378">Hydrolase</keyword>
<evidence type="ECO:0000259" key="1">
    <source>
        <dbReference type="Pfam" id="PF05685"/>
    </source>
</evidence>
<dbReference type="GO" id="GO:0004519">
    <property type="term" value="F:endonuclease activity"/>
    <property type="evidence" value="ECO:0007669"/>
    <property type="project" value="UniProtKB-KW"/>
</dbReference>
<dbReference type="Pfam" id="PF05685">
    <property type="entry name" value="Uma2"/>
    <property type="match status" value="1"/>
</dbReference>
<protein>
    <submittedName>
        <fullName evidence="2">Uma2 family endonuclease</fullName>
    </submittedName>
</protein>
<dbReference type="AlphaFoldDB" id="A0AAE3DSH1"/>
<dbReference type="SUPFAM" id="SSF52980">
    <property type="entry name" value="Restriction endonuclease-like"/>
    <property type="match status" value="1"/>
</dbReference>
<dbReference type="InterPro" id="IPR008538">
    <property type="entry name" value="Uma2"/>
</dbReference>
<gene>
    <name evidence="2" type="ORF">LKD71_07950</name>
</gene>
<accession>A0AAE3DSH1</accession>
<dbReference type="EMBL" id="JAJEPR010000010">
    <property type="protein sequence ID" value="MCC2189736.1"/>
    <property type="molecule type" value="Genomic_DNA"/>
</dbReference>
<dbReference type="InterPro" id="IPR011335">
    <property type="entry name" value="Restrct_endonuc-II-like"/>
</dbReference>
<dbReference type="Gene3D" id="3.90.1570.10">
    <property type="entry name" value="tt1808, chain A"/>
    <property type="match status" value="1"/>
</dbReference>
<keyword evidence="3" id="KW-1185">Reference proteome</keyword>
<dbReference type="RefSeq" id="WP_227615014.1">
    <property type="nucleotide sequence ID" value="NZ_JAJEPR010000010.1"/>
</dbReference>
<evidence type="ECO:0000313" key="2">
    <source>
        <dbReference type="EMBL" id="MCC2189736.1"/>
    </source>
</evidence>
<evidence type="ECO:0000313" key="3">
    <source>
        <dbReference type="Proteomes" id="UP001197875"/>
    </source>
</evidence>
<dbReference type="CDD" id="cd06260">
    <property type="entry name" value="DUF820-like"/>
    <property type="match status" value="1"/>
</dbReference>
<dbReference type="PANTHER" id="PTHR34107">
    <property type="entry name" value="SLL0198 PROTEIN-RELATED"/>
    <property type="match status" value="1"/>
</dbReference>
<proteinExistence type="predicted"/>
<feature type="domain" description="Putative restriction endonuclease" evidence="1">
    <location>
        <begin position="13"/>
        <end position="159"/>
    </location>
</feature>